<dbReference type="Gene3D" id="3.30.565.60">
    <property type="match status" value="1"/>
</dbReference>
<keyword evidence="3" id="KW-1185">Reference proteome</keyword>
<dbReference type="AlphaFoldDB" id="A0A2K2U3X4"/>
<evidence type="ECO:0000313" key="2">
    <source>
        <dbReference type="EMBL" id="PNV64962.1"/>
    </source>
</evidence>
<accession>A0A2K2U3X4</accession>
<comment type="caution">
    <text evidence="2">The sequence shown here is derived from an EMBL/GenBank/DDBJ whole genome shotgun (WGS) entry which is preliminary data.</text>
</comment>
<gene>
    <name evidence="2" type="ORF">C2L80_09090</name>
</gene>
<dbReference type="InterPro" id="IPR038475">
    <property type="entry name" value="RecG_C_sf"/>
</dbReference>
<dbReference type="EMBL" id="PPEL01000056">
    <property type="protein sequence ID" value="PNV64962.1"/>
    <property type="molecule type" value="Genomic_DNA"/>
</dbReference>
<feature type="region of interest" description="Disordered" evidence="1">
    <location>
        <begin position="106"/>
        <end position="128"/>
    </location>
</feature>
<name>A0A2K2U3X4_9ACTN</name>
<proteinExistence type="predicted"/>
<organism evidence="2 3">
    <name type="scientific">Rubneribacter badeniensis</name>
    <dbReference type="NCBI Taxonomy" id="2070688"/>
    <lineage>
        <taxon>Bacteria</taxon>
        <taxon>Bacillati</taxon>
        <taxon>Actinomycetota</taxon>
        <taxon>Coriobacteriia</taxon>
        <taxon>Eggerthellales</taxon>
        <taxon>Eggerthellaceae</taxon>
        <taxon>Rubneribacter</taxon>
    </lineage>
</organism>
<dbReference type="Proteomes" id="UP000236488">
    <property type="component" value="Unassembled WGS sequence"/>
</dbReference>
<evidence type="ECO:0000256" key="1">
    <source>
        <dbReference type="SAM" id="MobiDB-lite"/>
    </source>
</evidence>
<protein>
    <submittedName>
        <fullName evidence="2">Uncharacterized protein</fullName>
    </submittedName>
</protein>
<evidence type="ECO:0000313" key="3">
    <source>
        <dbReference type="Proteomes" id="UP000236488"/>
    </source>
</evidence>
<dbReference type="RefSeq" id="WP_103263061.1">
    <property type="nucleotide sequence ID" value="NZ_PPEL01000056.1"/>
</dbReference>
<reference evidence="2 3" key="1">
    <citation type="journal article" date="2018" name="Int. J. Syst. Evol. Microbiol.">
        <title>Rubneribacter badeniensis gen. nov., sp. nov. and Enteroscipio rubneri gen. nov., sp. nov., new members of the Eggerthellaceae isolated from human faeces.</title>
        <authorList>
            <person name="Danylec N."/>
            <person name="Gobl A."/>
            <person name="Stoll D.A."/>
            <person name="Hetzer B."/>
            <person name="Kulling S.E."/>
            <person name="Huch M."/>
        </authorList>
    </citation>
    <scope>NUCLEOTIDE SEQUENCE [LARGE SCALE GENOMIC DNA]</scope>
    <source>
        <strain evidence="2 3">ResAG-85</strain>
    </source>
</reference>
<feature type="compositionally biased region" description="Basic residues" evidence="1">
    <location>
        <begin position="119"/>
        <end position="128"/>
    </location>
</feature>
<sequence>MREALANCLVNADYCGRRGLVVLKTPERIELANPGGFRVDMDKALAGGVSDPRNATMAKMFSLVEIGERAGSGLPKIVDGWRACGLPQPVIAESFDPDRTVLVLPLENRRQKPAAKTGGKNRRQKPAE</sequence>
<dbReference type="Pfam" id="PF13749">
    <property type="entry name" value="HATPase_c_4"/>
    <property type="match status" value="1"/>
</dbReference>